<feature type="domain" description="GST N-terminal" evidence="2">
    <location>
        <begin position="1"/>
        <end position="80"/>
    </location>
</feature>
<feature type="domain" description="GST C-terminal" evidence="3">
    <location>
        <begin position="85"/>
        <end position="223"/>
    </location>
</feature>
<dbReference type="InterPro" id="IPR040079">
    <property type="entry name" value="Glutathione_S-Trfase"/>
</dbReference>
<evidence type="ECO:0000259" key="2">
    <source>
        <dbReference type="PROSITE" id="PS50404"/>
    </source>
</evidence>
<evidence type="ECO:0000259" key="3">
    <source>
        <dbReference type="PROSITE" id="PS50405"/>
    </source>
</evidence>
<evidence type="ECO:0000313" key="4">
    <source>
        <dbReference type="EMBL" id="KAL0483526.1"/>
    </source>
</evidence>
<dbReference type="InterPro" id="IPR004045">
    <property type="entry name" value="Glutathione_S-Trfase_N"/>
</dbReference>
<dbReference type="SFLD" id="SFLDG00358">
    <property type="entry name" value="Main_(cytGST)"/>
    <property type="match status" value="1"/>
</dbReference>
<dbReference type="Proteomes" id="UP001431209">
    <property type="component" value="Unassembled WGS sequence"/>
</dbReference>
<dbReference type="AlphaFoldDB" id="A0AAW2Z327"/>
<dbReference type="PANTHER" id="PTHR44051">
    <property type="entry name" value="GLUTATHIONE S-TRANSFERASE-RELATED"/>
    <property type="match status" value="1"/>
</dbReference>
<dbReference type="PROSITE" id="PS50405">
    <property type="entry name" value="GST_CTER"/>
    <property type="match status" value="1"/>
</dbReference>
<evidence type="ECO:0000313" key="5">
    <source>
        <dbReference type="Proteomes" id="UP001431209"/>
    </source>
</evidence>
<dbReference type="SUPFAM" id="SSF47616">
    <property type="entry name" value="GST C-terminal domain-like"/>
    <property type="match status" value="1"/>
</dbReference>
<dbReference type="Gene3D" id="3.40.30.10">
    <property type="entry name" value="Glutaredoxin"/>
    <property type="match status" value="1"/>
</dbReference>
<dbReference type="InterPro" id="IPR010987">
    <property type="entry name" value="Glutathione-S-Trfase_C-like"/>
</dbReference>
<dbReference type="Gene3D" id="1.20.1050.10">
    <property type="match status" value="1"/>
</dbReference>
<gene>
    <name evidence="4" type="ORF">AKO1_014520</name>
</gene>
<protein>
    <submittedName>
        <fullName evidence="4">Glutathione S-transferase</fullName>
    </submittedName>
</protein>
<dbReference type="SFLD" id="SFLDS00019">
    <property type="entry name" value="Glutathione_Transferase_(cytos"/>
    <property type="match status" value="1"/>
</dbReference>
<dbReference type="PANTHER" id="PTHR44051:SF8">
    <property type="entry name" value="GLUTATHIONE S-TRANSFERASE GSTA"/>
    <property type="match status" value="1"/>
</dbReference>
<dbReference type="InterPro" id="IPR036249">
    <property type="entry name" value="Thioredoxin-like_sf"/>
</dbReference>
<comment type="similarity">
    <text evidence="1">Belongs to the GST superfamily.</text>
</comment>
<dbReference type="InterPro" id="IPR036282">
    <property type="entry name" value="Glutathione-S-Trfase_C_sf"/>
</dbReference>
<dbReference type="PROSITE" id="PS50404">
    <property type="entry name" value="GST_NTER"/>
    <property type="match status" value="1"/>
</dbReference>
<evidence type="ECO:0000256" key="1">
    <source>
        <dbReference type="ARBA" id="ARBA00007409"/>
    </source>
</evidence>
<accession>A0AAW2Z327</accession>
<comment type="caution">
    <text evidence="4">The sequence shown here is derived from an EMBL/GenBank/DDBJ whole genome shotgun (WGS) entry which is preliminary data.</text>
</comment>
<reference evidence="4 5" key="1">
    <citation type="submission" date="2024-03" db="EMBL/GenBank/DDBJ databases">
        <title>The Acrasis kona genome and developmental transcriptomes reveal deep origins of eukaryotic multicellular pathways.</title>
        <authorList>
            <person name="Sheikh S."/>
            <person name="Fu C.-J."/>
            <person name="Brown M.W."/>
            <person name="Baldauf S.L."/>
        </authorList>
    </citation>
    <scope>NUCLEOTIDE SEQUENCE [LARGE SCALE GENOMIC DNA]</scope>
    <source>
        <strain evidence="4 5">ATCC MYA-3509</strain>
    </source>
</reference>
<name>A0AAW2Z327_9EUKA</name>
<organism evidence="4 5">
    <name type="scientific">Acrasis kona</name>
    <dbReference type="NCBI Taxonomy" id="1008807"/>
    <lineage>
        <taxon>Eukaryota</taxon>
        <taxon>Discoba</taxon>
        <taxon>Heterolobosea</taxon>
        <taxon>Tetramitia</taxon>
        <taxon>Eutetramitia</taxon>
        <taxon>Acrasidae</taxon>
        <taxon>Acrasis</taxon>
    </lineage>
</organism>
<dbReference type="CDD" id="cd00570">
    <property type="entry name" value="GST_N_family"/>
    <property type="match status" value="1"/>
</dbReference>
<keyword evidence="5" id="KW-1185">Reference proteome</keyword>
<proteinExistence type="inferred from homology"/>
<sequence length="228" mass="26242">MHLFYRVSSLPSWRVQIFLSEKGVQYDSTVYTIAEVKSKPEALLKVNPRSRVPSLKDGDVDIYESMAILTYLEQKFGALGPSITEPKARARVLTRTHEILNYFTDVAAAFVRPLVTGQKDADAFKKYEEFVVELKTWEGYLNDANYVACSDFSLTDTMILPDLYTLERFGIDFEALGFHKIHDYIERNRSRPSIVETFPKEWLGTTSPHSNKIALFVEEYTKYKNGQQ</sequence>
<dbReference type="Pfam" id="PF13417">
    <property type="entry name" value="GST_N_3"/>
    <property type="match status" value="1"/>
</dbReference>
<dbReference type="SUPFAM" id="SSF52833">
    <property type="entry name" value="Thioredoxin-like"/>
    <property type="match status" value="1"/>
</dbReference>
<dbReference type="EMBL" id="JAOPGA020000966">
    <property type="protein sequence ID" value="KAL0483526.1"/>
    <property type="molecule type" value="Genomic_DNA"/>
</dbReference>